<dbReference type="Pfam" id="PF00873">
    <property type="entry name" value="ACR_tran"/>
    <property type="match status" value="1"/>
</dbReference>
<dbReference type="GO" id="GO:0042910">
    <property type="term" value="F:xenobiotic transmembrane transporter activity"/>
    <property type="evidence" value="ECO:0007669"/>
    <property type="project" value="TreeGrafter"/>
</dbReference>
<accession>A0A0S2K0M0</accession>
<feature type="transmembrane region" description="Helical" evidence="2">
    <location>
        <begin position="938"/>
        <end position="958"/>
    </location>
</feature>
<dbReference type="PANTHER" id="PTHR32063">
    <property type="match status" value="1"/>
</dbReference>
<keyword evidence="1" id="KW-0175">Coiled coil</keyword>
<feature type="transmembrane region" description="Helical" evidence="2">
    <location>
        <begin position="587"/>
        <end position="604"/>
    </location>
</feature>
<dbReference type="Gene3D" id="3.30.70.1320">
    <property type="entry name" value="Multidrug efflux transporter AcrB pore domain like"/>
    <property type="match status" value="1"/>
</dbReference>
<feature type="transmembrane region" description="Helical" evidence="2">
    <location>
        <begin position="908"/>
        <end position="926"/>
    </location>
</feature>
<keyword evidence="2" id="KW-1133">Transmembrane helix</keyword>
<dbReference type="STRING" id="161398.PP2015_1105"/>
<feature type="transmembrane region" description="Helical" evidence="2">
    <location>
        <begin position="1012"/>
        <end position="1029"/>
    </location>
</feature>
<feature type="transmembrane region" description="Helical" evidence="2">
    <location>
        <begin position="964"/>
        <end position="985"/>
    </location>
</feature>
<evidence type="ECO:0000256" key="1">
    <source>
        <dbReference type="SAM" id="Coils"/>
    </source>
</evidence>
<dbReference type="SUPFAM" id="SSF82714">
    <property type="entry name" value="Multidrug efflux transporter AcrB TolC docking domain, DN and DC subdomains"/>
    <property type="match status" value="2"/>
</dbReference>
<keyword evidence="4" id="KW-1185">Reference proteome</keyword>
<evidence type="ECO:0000256" key="2">
    <source>
        <dbReference type="SAM" id="Phobius"/>
    </source>
</evidence>
<dbReference type="PANTHER" id="PTHR32063:SF0">
    <property type="entry name" value="SWARMING MOTILITY PROTEIN SWRC"/>
    <property type="match status" value="1"/>
</dbReference>
<evidence type="ECO:0000313" key="3">
    <source>
        <dbReference type="EMBL" id="ALO41621.1"/>
    </source>
</evidence>
<feature type="transmembrane region" description="Helical" evidence="2">
    <location>
        <begin position="515"/>
        <end position="539"/>
    </location>
</feature>
<dbReference type="GO" id="GO:0005886">
    <property type="term" value="C:plasma membrane"/>
    <property type="evidence" value="ECO:0007669"/>
    <property type="project" value="TreeGrafter"/>
</dbReference>
<dbReference type="PRINTS" id="PR00702">
    <property type="entry name" value="ACRIFLAVINRP"/>
</dbReference>
<dbReference type="InterPro" id="IPR027463">
    <property type="entry name" value="AcrB_DN_DC_subdom"/>
</dbReference>
<protein>
    <submittedName>
        <fullName evidence="3">Hydrophobic/amphiphilic exporter-1, HAE1 family</fullName>
    </submittedName>
</protein>
<gene>
    <name evidence="3" type="ORF">PP2015_1105</name>
</gene>
<dbReference type="KEGG" id="pphe:PP2015_1105"/>
<proteinExistence type="predicted"/>
<feature type="transmembrane region" description="Helical" evidence="2">
    <location>
        <begin position="359"/>
        <end position="379"/>
    </location>
</feature>
<dbReference type="PATRIC" id="fig|161398.10.peg.1125"/>
<feature type="transmembrane region" description="Helical" evidence="2">
    <location>
        <begin position="431"/>
        <end position="452"/>
    </location>
</feature>
<keyword evidence="2" id="KW-0812">Transmembrane</keyword>
<keyword evidence="2" id="KW-0472">Membrane</keyword>
<sequence length="1086" mass="118282">MNIARLAVKRPVTITMLVLAVMLFGMVGFSRLVVSLLPDLSYPTLTVRTENPGAAPAEIEQLISKPIEEAVGVVKGIRKLHSISKPGQSDLVIEFQWGTDMDLAIMELREKLDMVMLPVELRKPVILRFNPSLDPILRLSISGDAQSYTQLRSLRTYAEEELKRALEPIDGVAAVQLSGGLEQEVQVLIDQQQANLRDVTAEMITNRIKNENINVSAGRVYDGQQEFLVRTLNQFTYIEEIGDVIIKQDAGQTVYLRDIATVVDGVKERQDITRVNGNEAIEMALYKEGDANTVAVAKRVQAKIKQLQDELPENAELKILSNQAEFIEKAIDEVKQTAIIGGLLAIVVLYLFLGKFKPTIIIALAIPTSIIATFNLMFANNISLNIMSLGGIALAVGLLVDNAIVVLENIYRKKEQGQDVEQAAIEGTNEVSGAVTASTLTTLAVFAPLAFVTGFAGEIFSDQALTVTFALLASLIVALSFIPMLASRQFSIASSDANLENIESEKPVKTGAKKWLSLLLLPFKFVAVVIPCFIGRWILRIIMMLSKIIGWCTSKITYPAYVAFNGVYKIFAKGYDKLLKGAMKQRALVISISLIFAVGVASLLPKLGMELMPEVAQTELTLEVTLRQGTPIEQTDQQLNLLARSVVDMPGVVHTYSMSGTGSLMMSSATRGGSHWGQLVVKTETPAQLSAVQDALRAQLSGMAQVNAEFTQSRMFEQERPLVVVMSGYQLDELKLYADRLVSQLQQQNRFADVTTSLRAGQPELKIEFDHQRLSSLGLTAAGITDILATKIGGNVASKYNLDDRQVDILVQVDRDSRNSVAAIRDLIIHGENGQSVPLSAVAKVTESIGPNEINRLDQARVAIITASVKEGDLATAAQVVRSEVASLGLPDRVYSQVIGQNQQMEEAYSSLIMALLLAVFLVYLVMASQFESLLNPFIILFSVPLAVLGSIFGLFITGTSLSVITFIGLIMLSGIVVNNAIVLIDRINQLRAQGCAMLDAILEAANSRLRPIIMTTMTTILGLLPMAMATGEGAELRAPLAITVMSGLLIATFLTLIVIPVLYSVFNRDRVQVNENLGKADYEAG</sequence>
<dbReference type="Gene3D" id="3.30.2090.10">
    <property type="entry name" value="Multidrug efflux transporter AcrB TolC docking domain, DN and DC subdomains"/>
    <property type="match status" value="2"/>
</dbReference>
<dbReference type="Proteomes" id="UP000061457">
    <property type="component" value="Chromosome I"/>
</dbReference>
<feature type="transmembrane region" description="Helical" evidence="2">
    <location>
        <begin position="391"/>
        <end position="411"/>
    </location>
</feature>
<dbReference type="EMBL" id="CP013187">
    <property type="protein sequence ID" value="ALO41621.1"/>
    <property type="molecule type" value="Genomic_DNA"/>
</dbReference>
<organism evidence="3 4">
    <name type="scientific">Pseudoalteromonas phenolica</name>
    <dbReference type="NCBI Taxonomy" id="161398"/>
    <lineage>
        <taxon>Bacteria</taxon>
        <taxon>Pseudomonadati</taxon>
        <taxon>Pseudomonadota</taxon>
        <taxon>Gammaproteobacteria</taxon>
        <taxon>Alteromonadales</taxon>
        <taxon>Pseudoalteromonadaceae</taxon>
        <taxon>Pseudoalteromonas</taxon>
    </lineage>
</organism>
<dbReference type="InterPro" id="IPR001036">
    <property type="entry name" value="Acrflvin-R"/>
</dbReference>
<dbReference type="SUPFAM" id="SSF82866">
    <property type="entry name" value="Multidrug efflux transporter AcrB transmembrane domain"/>
    <property type="match status" value="2"/>
</dbReference>
<feature type="transmembrane region" description="Helical" evidence="2">
    <location>
        <begin position="12"/>
        <end position="34"/>
    </location>
</feature>
<dbReference type="OrthoDB" id="5287122at2"/>
<dbReference type="RefSeq" id="WP_058029348.1">
    <property type="nucleotide sequence ID" value="NZ_CP013187.1"/>
</dbReference>
<dbReference type="Gene3D" id="1.20.1640.10">
    <property type="entry name" value="Multidrug efflux transporter AcrB transmembrane domain"/>
    <property type="match status" value="2"/>
</dbReference>
<name>A0A0S2K0M0_9GAMM</name>
<feature type="transmembrane region" description="Helical" evidence="2">
    <location>
        <begin position="337"/>
        <end position="353"/>
    </location>
</feature>
<feature type="coiled-coil region" evidence="1">
    <location>
        <begin position="297"/>
        <end position="337"/>
    </location>
</feature>
<dbReference type="Gene3D" id="3.30.70.1430">
    <property type="entry name" value="Multidrug efflux transporter AcrB pore domain"/>
    <property type="match status" value="2"/>
</dbReference>
<feature type="transmembrane region" description="Helical" evidence="2">
    <location>
        <begin position="464"/>
        <end position="486"/>
    </location>
</feature>
<dbReference type="SUPFAM" id="SSF82693">
    <property type="entry name" value="Multidrug efflux transporter AcrB pore domain, PN1, PN2, PC1 and PC2 subdomains"/>
    <property type="match status" value="2"/>
</dbReference>
<evidence type="ECO:0000313" key="4">
    <source>
        <dbReference type="Proteomes" id="UP000061457"/>
    </source>
</evidence>
<dbReference type="AlphaFoldDB" id="A0A0S2K0M0"/>
<feature type="transmembrane region" description="Helical" evidence="2">
    <location>
        <begin position="1041"/>
        <end position="1064"/>
    </location>
</feature>
<dbReference type="Gene3D" id="3.30.70.1440">
    <property type="entry name" value="Multidrug efflux transporter AcrB pore domain"/>
    <property type="match status" value="1"/>
</dbReference>
<reference evidence="4" key="1">
    <citation type="submission" date="2015-11" db="EMBL/GenBank/DDBJ databases">
        <authorList>
            <person name="Kim K.M."/>
        </authorList>
    </citation>
    <scope>NUCLEOTIDE SEQUENCE [LARGE SCALE GENOMIC DNA]</scope>
    <source>
        <strain evidence="4">KCTC 12086</strain>
    </source>
</reference>